<evidence type="ECO:0000259" key="2">
    <source>
        <dbReference type="Pfam" id="PF07969"/>
    </source>
</evidence>
<dbReference type="InterPro" id="IPR032466">
    <property type="entry name" value="Metal_Hydrolase"/>
</dbReference>
<dbReference type="EMBL" id="CP043732">
    <property type="protein sequence ID" value="QMU97176.1"/>
    <property type="molecule type" value="Genomic_DNA"/>
</dbReference>
<dbReference type="InterPro" id="IPR050378">
    <property type="entry name" value="Metallo-dep_Hydrolases_sf"/>
</dbReference>
<organism evidence="3 4">
    <name type="scientific">Microbacterium esteraromaticum</name>
    <dbReference type="NCBI Taxonomy" id="57043"/>
    <lineage>
        <taxon>Bacteria</taxon>
        <taxon>Bacillati</taxon>
        <taxon>Actinomycetota</taxon>
        <taxon>Actinomycetes</taxon>
        <taxon>Micrococcales</taxon>
        <taxon>Microbacteriaceae</taxon>
        <taxon>Microbacterium</taxon>
    </lineage>
</organism>
<gene>
    <name evidence="3" type="ORF">FVO59_08030</name>
</gene>
<evidence type="ECO:0000313" key="3">
    <source>
        <dbReference type="EMBL" id="QMU97176.1"/>
    </source>
</evidence>
<dbReference type="Proteomes" id="UP000515708">
    <property type="component" value="Chromosome"/>
</dbReference>
<dbReference type="PANTHER" id="PTHR11647:SF1">
    <property type="entry name" value="COLLAPSIN RESPONSE MEDIATOR PROTEIN"/>
    <property type="match status" value="1"/>
</dbReference>
<dbReference type="PANTHER" id="PTHR11647">
    <property type="entry name" value="HYDRANTOINASE/DIHYDROPYRIMIDINASE FAMILY MEMBER"/>
    <property type="match status" value="1"/>
</dbReference>
<dbReference type="SUPFAM" id="SSF51338">
    <property type="entry name" value="Composite domain of metallo-dependent hydrolases"/>
    <property type="match status" value="1"/>
</dbReference>
<feature type="domain" description="Amidohydrolase 3" evidence="2">
    <location>
        <begin position="425"/>
        <end position="562"/>
    </location>
</feature>
<accession>A0A7D7W7V8</accession>
<dbReference type="Gene3D" id="2.30.40.10">
    <property type="entry name" value="Urease, subunit C, domain 1"/>
    <property type="match status" value="1"/>
</dbReference>
<dbReference type="CDD" id="cd01297">
    <property type="entry name" value="D-aminoacylase"/>
    <property type="match status" value="1"/>
</dbReference>
<dbReference type="Gene3D" id="3.30.1490.130">
    <property type="entry name" value="D-aminoacylase. Domain 3"/>
    <property type="match status" value="1"/>
</dbReference>
<name>A0A7D7W7V8_9MICO</name>
<dbReference type="AlphaFoldDB" id="A0A7D7W7V8"/>
<dbReference type="InterPro" id="IPR011059">
    <property type="entry name" value="Metal-dep_hydrolase_composite"/>
</dbReference>
<feature type="domain" description="Amidohydrolase 3" evidence="2">
    <location>
        <begin position="99"/>
        <end position="237"/>
    </location>
</feature>
<dbReference type="GO" id="GO:0016811">
    <property type="term" value="F:hydrolase activity, acting on carbon-nitrogen (but not peptide) bonds, in linear amides"/>
    <property type="evidence" value="ECO:0007669"/>
    <property type="project" value="InterPro"/>
</dbReference>
<dbReference type="GO" id="GO:0016812">
    <property type="term" value="F:hydrolase activity, acting on carbon-nitrogen (but not peptide) bonds, in cyclic amides"/>
    <property type="evidence" value="ECO:0007669"/>
    <property type="project" value="TreeGrafter"/>
</dbReference>
<sequence length="579" mass="61611">MHGCRRADRRRGHSDHGVHDRGPRGGGRRDGRGAGVHRANGQARLRRMVGQGLMTRTVFAGGLVIDGTGADGYVADVTIDGGEIVSIDPSSDSHGRVPVRDLSGRAIAPGFIDTHSHADNAPLRAEADVSKILQGVTTEIVGNCGISLAPRSRERGELLRSYLERFFPVQEWQGESFGDFLALTDQAGYITNYAPLVGHGTLRIAAMGFEAREPTASEAAEMRGMLEAALDAGAVGFTSGLVYPPGRFAGTGELVDLARSLSGRPALYASHVRSESGDRIAAAEEAITVGRDAGVRVQISHHKAMGKAHWGEVALTLALARDARASGVDVRFDVYPYTASSTSLTSCLPARLAGLPNEDLLAALRRPEVVATLRSELAKGDWDNHVIQAGGYSGILIASTYDGRFEGQTLEEVAAGLGVGGADALVHVLLSERLRASMICFAMCEADVEEAMRDEFTSIGSDGLPPGLPGKPHPRQWGTFPRVLGRYTRERGVLGLEQAVHRMTGLPAETFRLPGIGRIAEGYAADLVVFDPAGVEDRATYTDPERGPRGIDAVYVNGVEVVSAQGFTGRRPGRRLRSA</sequence>
<dbReference type="Gene3D" id="3.20.20.140">
    <property type="entry name" value="Metal-dependent hydrolases"/>
    <property type="match status" value="1"/>
</dbReference>
<reference evidence="3 4" key="1">
    <citation type="journal article" date="2020" name="Front. Microbiol.">
        <title>Design of Bacterial Strain-Specific qPCR Assays Using NGS Data and Publicly Available Resources and Its Application to Track Biocontrol Strains.</title>
        <authorList>
            <person name="Hernandez I."/>
            <person name="Sant C."/>
            <person name="Martinez R."/>
            <person name="Fernandez C."/>
        </authorList>
    </citation>
    <scope>NUCLEOTIDE SEQUENCE [LARGE SCALE GENOMIC DNA]</scope>
    <source>
        <strain evidence="3 4">B24</strain>
    </source>
</reference>
<protein>
    <submittedName>
        <fullName evidence="3">D-aminoacylase</fullName>
    </submittedName>
</protein>
<dbReference type="InterPro" id="IPR023100">
    <property type="entry name" value="D-aminoacylase_insert_dom_sf"/>
</dbReference>
<evidence type="ECO:0000313" key="4">
    <source>
        <dbReference type="Proteomes" id="UP000515708"/>
    </source>
</evidence>
<feature type="compositionally biased region" description="Basic and acidic residues" evidence="1">
    <location>
        <begin position="14"/>
        <end position="32"/>
    </location>
</feature>
<evidence type="ECO:0000256" key="1">
    <source>
        <dbReference type="SAM" id="MobiDB-lite"/>
    </source>
</evidence>
<feature type="region of interest" description="Disordered" evidence="1">
    <location>
        <begin position="1"/>
        <end position="39"/>
    </location>
</feature>
<dbReference type="Pfam" id="PF07969">
    <property type="entry name" value="Amidohydro_3"/>
    <property type="match status" value="2"/>
</dbReference>
<proteinExistence type="predicted"/>
<dbReference type="GO" id="GO:0005829">
    <property type="term" value="C:cytosol"/>
    <property type="evidence" value="ECO:0007669"/>
    <property type="project" value="TreeGrafter"/>
</dbReference>
<dbReference type="SUPFAM" id="SSF51556">
    <property type="entry name" value="Metallo-dependent hydrolases"/>
    <property type="match status" value="1"/>
</dbReference>
<dbReference type="InterPro" id="IPR013108">
    <property type="entry name" value="Amidohydro_3"/>
</dbReference>